<evidence type="ECO:0000259" key="1">
    <source>
        <dbReference type="Pfam" id="PF13539"/>
    </source>
</evidence>
<proteinExistence type="predicted"/>
<keyword evidence="3" id="KW-1185">Reference proteome</keyword>
<dbReference type="GeneID" id="62974323"/>
<dbReference type="KEGG" id="vg:62974323"/>
<sequence>MSFREAYGNKYSENGWRMVNRDECVLIQGLAFMDTAPVRKGYAAEALSAWAHWYDANVPGEIVSPTWGWSNTNDVSTSNHLSGTALDINAPQYPWGGDRMARVFPDRVAAIRRGLAEFEGIIFWGADWGRKDEMHFQLNHGTASGDGASQRLVDFVQRRLADGRLKGSVGKTEIDAARANAFTQAFMAPIGSDTKDGREQLCGAGSRDAGEFGGWPQLGGRTFTDGLAAVLDRVANR</sequence>
<name>A0A5J6TB28_9CAUD</name>
<gene>
    <name evidence="2" type="primary">20</name>
    <name evidence="2" type="ORF">PBI_TOAST_20</name>
</gene>
<protein>
    <submittedName>
        <fullName evidence="2">Lysin A, L-Ala-D-Glu peptidase domain</fullName>
    </submittedName>
</protein>
<evidence type="ECO:0000313" key="3">
    <source>
        <dbReference type="Proteomes" id="UP000326855"/>
    </source>
</evidence>
<dbReference type="SUPFAM" id="SSF55166">
    <property type="entry name" value="Hedgehog/DD-peptidase"/>
    <property type="match status" value="1"/>
</dbReference>
<feature type="domain" description="Peptidase M15C" evidence="1">
    <location>
        <begin position="76"/>
        <end position="138"/>
    </location>
</feature>
<dbReference type="Proteomes" id="UP000326855">
    <property type="component" value="Segment"/>
</dbReference>
<dbReference type="GO" id="GO:0008233">
    <property type="term" value="F:peptidase activity"/>
    <property type="evidence" value="ECO:0007669"/>
    <property type="project" value="InterPro"/>
</dbReference>
<accession>A0A5J6TB28</accession>
<organism evidence="2 3">
    <name type="scientific">Gordonia phage Toast</name>
    <dbReference type="NCBI Taxonomy" id="2599852"/>
    <lineage>
        <taxon>Viruses</taxon>
        <taxon>Duplodnaviria</taxon>
        <taxon>Heunggongvirae</taxon>
        <taxon>Uroviricota</taxon>
        <taxon>Caudoviricetes</taxon>
        <taxon>Fairfaxidumvirus</taxon>
        <taxon>Fairfaxidumvirus toast</taxon>
    </lineage>
</organism>
<dbReference type="Pfam" id="PF13539">
    <property type="entry name" value="Peptidase_M15_4"/>
    <property type="match status" value="1"/>
</dbReference>
<evidence type="ECO:0000313" key="2">
    <source>
        <dbReference type="EMBL" id="QFG08081.1"/>
    </source>
</evidence>
<dbReference type="InterPro" id="IPR009045">
    <property type="entry name" value="Zn_M74/Hedgehog-like"/>
</dbReference>
<dbReference type="EMBL" id="MN234161">
    <property type="protein sequence ID" value="QFG08081.1"/>
    <property type="molecule type" value="Genomic_DNA"/>
</dbReference>
<dbReference type="RefSeq" id="YP_010001157.1">
    <property type="nucleotide sequence ID" value="NC_053173.1"/>
</dbReference>
<dbReference type="InterPro" id="IPR039561">
    <property type="entry name" value="Peptidase_M15C"/>
</dbReference>
<reference evidence="2 3" key="1">
    <citation type="submission" date="2019-07" db="EMBL/GenBank/DDBJ databases">
        <authorList>
            <person name="Stoner T.H."/>
            <person name="Garlena R.A."/>
            <person name="Russell D.A."/>
            <person name="Pope W.H."/>
            <person name="Jacobs-Sera D."/>
            <person name="Hatfull G.F."/>
        </authorList>
    </citation>
    <scope>NUCLEOTIDE SEQUENCE [LARGE SCALE GENOMIC DNA]</scope>
</reference>
<dbReference type="Gene3D" id="3.30.1380.10">
    <property type="match status" value="1"/>
</dbReference>